<dbReference type="GO" id="GO:0015074">
    <property type="term" value="P:DNA integration"/>
    <property type="evidence" value="ECO:0007669"/>
    <property type="project" value="UniProtKB-KW"/>
</dbReference>
<dbReference type="PANTHER" id="PTHR42648:SF11">
    <property type="entry name" value="TRANSPOSON TY4-P GAG-POL POLYPROTEIN"/>
    <property type="match status" value="1"/>
</dbReference>
<dbReference type="Gene3D" id="3.30.420.10">
    <property type="entry name" value="Ribonuclease H-like superfamily/Ribonuclease H"/>
    <property type="match status" value="1"/>
</dbReference>
<evidence type="ECO:0000256" key="6">
    <source>
        <dbReference type="ARBA" id="ARBA00022908"/>
    </source>
</evidence>
<dbReference type="AlphaFoldDB" id="A0A329S0K0"/>
<comment type="caution">
    <text evidence="12">The sequence shown here is derived from an EMBL/GenBank/DDBJ whole genome shotgun (WGS) entry which is preliminary data.</text>
</comment>
<dbReference type="PANTHER" id="PTHR42648">
    <property type="entry name" value="TRANSPOSASE, PUTATIVE-RELATED"/>
    <property type="match status" value="1"/>
</dbReference>
<dbReference type="GO" id="GO:0003676">
    <property type="term" value="F:nucleic acid binding"/>
    <property type="evidence" value="ECO:0007669"/>
    <property type="project" value="InterPro"/>
</dbReference>
<evidence type="ECO:0000256" key="2">
    <source>
        <dbReference type="ARBA" id="ARBA00022723"/>
    </source>
</evidence>
<keyword evidence="9" id="KW-0233">DNA recombination</keyword>
<dbReference type="InterPro" id="IPR036397">
    <property type="entry name" value="RNaseH_sf"/>
</dbReference>
<dbReference type="GO" id="GO:0006310">
    <property type="term" value="P:DNA recombination"/>
    <property type="evidence" value="ECO:0007669"/>
    <property type="project" value="UniProtKB-KW"/>
</dbReference>
<feature type="compositionally biased region" description="Basic and acidic residues" evidence="10">
    <location>
        <begin position="1"/>
        <end position="22"/>
    </location>
</feature>
<evidence type="ECO:0000256" key="9">
    <source>
        <dbReference type="ARBA" id="ARBA00023172"/>
    </source>
</evidence>
<dbReference type="GO" id="GO:0004519">
    <property type="term" value="F:endonuclease activity"/>
    <property type="evidence" value="ECO:0007669"/>
    <property type="project" value="UniProtKB-KW"/>
</dbReference>
<evidence type="ECO:0000256" key="5">
    <source>
        <dbReference type="ARBA" id="ARBA00022842"/>
    </source>
</evidence>
<reference evidence="12 13" key="1">
    <citation type="submission" date="2018-01" db="EMBL/GenBank/DDBJ databases">
        <title>Draft genome of the strawberry crown rot pathogen Phytophthora cactorum.</title>
        <authorList>
            <person name="Armitage A.D."/>
            <person name="Lysoe E."/>
            <person name="Nellist C.F."/>
            <person name="Harrison R.J."/>
            <person name="Brurberg M.B."/>
        </authorList>
    </citation>
    <scope>NUCLEOTIDE SEQUENCE [LARGE SCALE GENOMIC DNA]</scope>
    <source>
        <strain evidence="12 13">10300</strain>
    </source>
</reference>
<feature type="domain" description="Retroviral polymerase SH3-like" evidence="11">
    <location>
        <begin position="90"/>
        <end position="117"/>
    </location>
</feature>
<evidence type="ECO:0000256" key="10">
    <source>
        <dbReference type="SAM" id="MobiDB-lite"/>
    </source>
</evidence>
<keyword evidence="8" id="KW-0239">DNA-directed DNA polymerase</keyword>
<keyword evidence="8" id="KW-0808">Transferase</keyword>
<protein>
    <recommendedName>
        <fullName evidence="11">Retroviral polymerase SH3-like domain-containing protein</fullName>
    </recommendedName>
</protein>
<keyword evidence="2" id="KW-0479">Metal-binding</keyword>
<evidence type="ECO:0000313" key="13">
    <source>
        <dbReference type="Proteomes" id="UP000251314"/>
    </source>
</evidence>
<evidence type="ECO:0000259" key="11">
    <source>
        <dbReference type="Pfam" id="PF25597"/>
    </source>
</evidence>
<evidence type="ECO:0000313" key="12">
    <source>
        <dbReference type="EMBL" id="RAW29068.1"/>
    </source>
</evidence>
<keyword evidence="4" id="KW-0378">Hydrolase</keyword>
<dbReference type="InterPro" id="IPR039537">
    <property type="entry name" value="Retrotran_Ty1/copia-like"/>
</dbReference>
<dbReference type="GO" id="GO:0046872">
    <property type="term" value="F:metal ion binding"/>
    <property type="evidence" value="ECO:0007669"/>
    <property type="project" value="UniProtKB-KW"/>
</dbReference>
<dbReference type="STRING" id="29920.A0A329S0K0"/>
<dbReference type="Pfam" id="PF25597">
    <property type="entry name" value="SH3_retrovirus"/>
    <property type="match status" value="1"/>
</dbReference>
<keyword evidence="3" id="KW-0255">Endonuclease</keyword>
<dbReference type="InterPro" id="IPR057670">
    <property type="entry name" value="SH3_retrovirus"/>
</dbReference>
<keyword evidence="8" id="KW-0548">Nucleotidyltransferase</keyword>
<feature type="region of interest" description="Disordered" evidence="10">
    <location>
        <begin position="1"/>
        <end position="23"/>
    </location>
</feature>
<gene>
    <name evidence="12" type="ORF">PC110_g14560</name>
</gene>
<dbReference type="InterPro" id="IPR012337">
    <property type="entry name" value="RNaseH-like_sf"/>
</dbReference>
<keyword evidence="1" id="KW-0540">Nuclease</keyword>
<evidence type="ECO:0000256" key="7">
    <source>
        <dbReference type="ARBA" id="ARBA00022918"/>
    </source>
</evidence>
<organism evidence="12 13">
    <name type="scientific">Phytophthora cactorum</name>
    <dbReference type="NCBI Taxonomy" id="29920"/>
    <lineage>
        <taxon>Eukaryota</taxon>
        <taxon>Sar</taxon>
        <taxon>Stramenopiles</taxon>
        <taxon>Oomycota</taxon>
        <taxon>Peronosporomycetes</taxon>
        <taxon>Peronosporales</taxon>
        <taxon>Peronosporaceae</taxon>
        <taxon>Phytophthora</taxon>
    </lineage>
</organism>
<keyword evidence="6" id="KW-0229">DNA integration</keyword>
<dbReference type="GO" id="GO:0003887">
    <property type="term" value="F:DNA-directed DNA polymerase activity"/>
    <property type="evidence" value="ECO:0007669"/>
    <property type="project" value="UniProtKB-KW"/>
</dbReference>
<evidence type="ECO:0000256" key="8">
    <source>
        <dbReference type="ARBA" id="ARBA00022932"/>
    </source>
</evidence>
<dbReference type="VEuPathDB" id="FungiDB:PC110_g14560"/>
<evidence type="ECO:0000256" key="3">
    <source>
        <dbReference type="ARBA" id="ARBA00022759"/>
    </source>
</evidence>
<keyword evidence="5" id="KW-0460">Magnesium</keyword>
<sequence length="121" mass="13987">MDNATDEKIKRLRSENGGEHTGRPFMEYLNRSGIKHEKPCIEKKWWTEAVSTAAWIINRMSNSVTAKTSYEFVYCTKPQLKNIKVFGALGYANIPDEKRRKLDAKAFKCRFMGYEDGVSRT</sequence>
<evidence type="ECO:0000256" key="4">
    <source>
        <dbReference type="ARBA" id="ARBA00022801"/>
    </source>
</evidence>
<evidence type="ECO:0000256" key="1">
    <source>
        <dbReference type="ARBA" id="ARBA00022722"/>
    </source>
</evidence>
<name>A0A329S0K0_9STRA</name>
<dbReference type="GO" id="GO:0016787">
    <property type="term" value="F:hydrolase activity"/>
    <property type="evidence" value="ECO:0007669"/>
    <property type="project" value="UniProtKB-KW"/>
</dbReference>
<accession>A0A329S0K0</accession>
<dbReference type="Proteomes" id="UP000251314">
    <property type="component" value="Unassembled WGS sequence"/>
</dbReference>
<dbReference type="EMBL" id="MJFZ01000450">
    <property type="protein sequence ID" value="RAW29068.1"/>
    <property type="molecule type" value="Genomic_DNA"/>
</dbReference>
<dbReference type="GO" id="GO:0003964">
    <property type="term" value="F:RNA-directed DNA polymerase activity"/>
    <property type="evidence" value="ECO:0007669"/>
    <property type="project" value="UniProtKB-KW"/>
</dbReference>
<dbReference type="OrthoDB" id="89942at2759"/>
<keyword evidence="13" id="KW-1185">Reference proteome</keyword>
<proteinExistence type="predicted"/>
<dbReference type="SUPFAM" id="SSF53098">
    <property type="entry name" value="Ribonuclease H-like"/>
    <property type="match status" value="1"/>
</dbReference>
<keyword evidence="7" id="KW-0695">RNA-directed DNA polymerase</keyword>